<dbReference type="PANTHER" id="PTHR13162">
    <property type="entry name" value="CCR4-NOT TRANSCRIPTION COMPLEX"/>
    <property type="match status" value="1"/>
</dbReference>
<proteinExistence type="predicted"/>
<feature type="region of interest" description="Disordered" evidence="1">
    <location>
        <begin position="102"/>
        <end position="193"/>
    </location>
</feature>
<evidence type="ECO:0000313" key="3">
    <source>
        <dbReference type="EMBL" id="PHJ15254.1"/>
    </source>
</evidence>
<dbReference type="OrthoDB" id="348979at2759"/>
<protein>
    <submittedName>
        <fullName evidence="3">Ccr4-not complex not1 protein</fullName>
    </submittedName>
</protein>
<dbReference type="RefSeq" id="XP_067916988.1">
    <property type="nucleotide sequence ID" value="XM_068071036.1"/>
</dbReference>
<dbReference type="EMBL" id="MIGC01008926">
    <property type="protein sequence ID" value="PHJ15254.1"/>
    <property type="molecule type" value="Genomic_DNA"/>
</dbReference>
<dbReference type="InterPro" id="IPR024557">
    <property type="entry name" value="CNOT1_dom_4"/>
</dbReference>
<dbReference type="InterPro" id="IPR040398">
    <property type="entry name" value="Not1"/>
</dbReference>
<dbReference type="GO" id="GO:0030015">
    <property type="term" value="C:CCR4-NOT core complex"/>
    <property type="evidence" value="ECO:0007669"/>
    <property type="project" value="InterPro"/>
</dbReference>
<keyword evidence="4" id="KW-1185">Reference proteome</keyword>
<feature type="non-terminal residue" evidence="3">
    <location>
        <position position="193"/>
    </location>
</feature>
<dbReference type="GO" id="GO:0000288">
    <property type="term" value="P:nuclear-transcribed mRNA catabolic process, deadenylation-dependent decay"/>
    <property type="evidence" value="ECO:0007669"/>
    <property type="project" value="TreeGrafter"/>
</dbReference>
<comment type="caution">
    <text evidence="3">The sequence shown here is derived from an EMBL/GenBank/DDBJ whole genome shotgun (WGS) entry which is preliminary data.</text>
</comment>
<feature type="compositionally biased region" description="Gly residues" evidence="1">
    <location>
        <begin position="115"/>
        <end position="132"/>
    </location>
</feature>
<feature type="compositionally biased region" description="Low complexity" evidence="1">
    <location>
        <begin position="103"/>
        <end position="114"/>
    </location>
</feature>
<name>A0A2C6KFR9_9APIC</name>
<evidence type="ECO:0000313" key="4">
    <source>
        <dbReference type="Proteomes" id="UP000221165"/>
    </source>
</evidence>
<dbReference type="GO" id="GO:0060090">
    <property type="term" value="F:molecular adaptor activity"/>
    <property type="evidence" value="ECO:0007669"/>
    <property type="project" value="TreeGrafter"/>
</dbReference>
<feature type="compositionally biased region" description="Low complexity" evidence="1">
    <location>
        <begin position="133"/>
        <end position="153"/>
    </location>
</feature>
<feature type="non-terminal residue" evidence="3">
    <location>
        <position position="1"/>
    </location>
</feature>
<dbReference type="VEuPathDB" id="ToxoDB:CSUI_010935"/>
<evidence type="ECO:0000259" key="2">
    <source>
        <dbReference type="Pfam" id="PF12842"/>
    </source>
</evidence>
<feature type="compositionally biased region" description="Low complexity" evidence="1">
    <location>
        <begin position="174"/>
        <end position="186"/>
    </location>
</feature>
<feature type="domain" description="CCR4-NOT transcription complex subunit 1" evidence="2">
    <location>
        <begin position="3"/>
        <end position="48"/>
    </location>
</feature>
<dbReference type="PANTHER" id="PTHR13162:SF8">
    <property type="entry name" value="CCR4-NOT TRANSCRIPTION COMPLEX SUBUNIT 1"/>
    <property type="match status" value="1"/>
</dbReference>
<sequence length="193" mass="19585">LIEQVVQILSADNLELGCSLIEQAVVEKVLRDIENTIQPALVVRRQARERGVPFVDANYIKSSSWTLNLPEPLKLRPVLNNRQLQVYKDFMNFGPLKKLQQESVVVSHHSSSPNTGGGGAPGGGTAGGGVGTGSHTSATPSGATGSSSSSSTSGAGGGPSSSSSPLHSVGHHQGTSGVVGMRSSSSGRGGGSG</sequence>
<organism evidence="3 4">
    <name type="scientific">Cystoisospora suis</name>
    <dbReference type="NCBI Taxonomy" id="483139"/>
    <lineage>
        <taxon>Eukaryota</taxon>
        <taxon>Sar</taxon>
        <taxon>Alveolata</taxon>
        <taxon>Apicomplexa</taxon>
        <taxon>Conoidasida</taxon>
        <taxon>Coccidia</taxon>
        <taxon>Eucoccidiorida</taxon>
        <taxon>Eimeriorina</taxon>
        <taxon>Sarcocystidae</taxon>
        <taxon>Cystoisospora</taxon>
    </lineage>
</organism>
<gene>
    <name evidence="3" type="ORF">CSUI_010935</name>
</gene>
<dbReference type="GeneID" id="94434247"/>
<dbReference type="GO" id="GO:0000932">
    <property type="term" value="C:P-body"/>
    <property type="evidence" value="ECO:0007669"/>
    <property type="project" value="TreeGrafter"/>
</dbReference>
<dbReference type="Pfam" id="PF12842">
    <property type="entry name" value="DUF3819"/>
    <property type="match status" value="1"/>
</dbReference>
<dbReference type="Proteomes" id="UP000221165">
    <property type="component" value="Unassembled WGS sequence"/>
</dbReference>
<dbReference type="AlphaFoldDB" id="A0A2C6KFR9"/>
<evidence type="ECO:0000256" key="1">
    <source>
        <dbReference type="SAM" id="MobiDB-lite"/>
    </source>
</evidence>
<dbReference type="GO" id="GO:0017148">
    <property type="term" value="P:negative regulation of translation"/>
    <property type="evidence" value="ECO:0007669"/>
    <property type="project" value="InterPro"/>
</dbReference>
<accession>A0A2C6KFR9</accession>
<reference evidence="3 4" key="1">
    <citation type="journal article" date="2017" name="Int. J. Parasitol.">
        <title>The genome of the protozoan parasite Cystoisospora suis and a reverse vaccinology approach to identify vaccine candidates.</title>
        <authorList>
            <person name="Palmieri N."/>
            <person name="Shrestha A."/>
            <person name="Ruttkowski B."/>
            <person name="Beck T."/>
            <person name="Vogl C."/>
            <person name="Tomley F."/>
            <person name="Blake D.P."/>
            <person name="Joachim A."/>
        </authorList>
    </citation>
    <scope>NUCLEOTIDE SEQUENCE [LARGE SCALE GENOMIC DNA]</scope>
    <source>
        <strain evidence="3 4">Wien I</strain>
    </source>
</reference>